<keyword evidence="2" id="KW-1185">Reference proteome</keyword>
<dbReference type="RefSeq" id="WP_213946337.1">
    <property type="nucleotide sequence ID" value="NZ_JAHCMY010000013.1"/>
</dbReference>
<reference evidence="1 2" key="1">
    <citation type="submission" date="2021-05" db="EMBL/GenBank/DDBJ databases">
        <authorList>
            <person name="Zhang Z.D."/>
            <person name="Osman G."/>
        </authorList>
    </citation>
    <scope>NUCLEOTIDE SEQUENCE [LARGE SCALE GENOMIC DNA]</scope>
    <source>
        <strain evidence="1 2">KCTC 32217</strain>
    </source>
</reference>
<dbReference type="Proteomes" id="UP001319104">
    <property type="component" value="Unassembled WGS sequence"/>
</dbReference>
<evidence type="ECO:0000313" key="2">
    <source>
        <dbReference type="Proteomes" id="UP001319104"/>
    </source>
</evidence>
<evidence type="ECO:0000313" key="1">
    <source>
        <dbReference type="EMBL" id="MBS9525476.1"/>
    </source>
</evidence>
<gene>
    <name evidence="1" type="ORF">KI659_15780</name>
</gene>
<organism evidence="1 2">
    <name type="scientific">Litoribacter ruber</name>
    <dbReference type="NCBI Taxonomy" id="702568"/>
    <lineage>
        <taxon>Bacteria</taxon>
        <taxon>Pseudomonadati</taxon>
        <taxon>Bacteroidota</taxon>
        <taxon>Cytophagia</taxon>
        <taxon>Cytophagales</taxon>
        <taxon>Cyclobacteriaceae</taxon>
        <taxon>Litoribacter</taxon>
    </lineage>
</organism>
<dbReference type="AlphaFoldDB" id="A0AAP2CLK1"/>
<accession>A0AAP2CLK1</accession>
<name>A0AAP2CLK1_9BACT</name>
<comment type="caution">
    <text evidence="1">The sequence shown here is derived from an EMBL/GenBank/DDBJ whole genome shotgun (WGS) entry which is preliminary data.</text>
</comment>
<proteinExistence type="predicted"/>
<sequence>MTEIISKESLMLALEGMPENFFIEELVDRLMLINKIEKGLKDSDAENTYTAEEAKAKLSKWLK</sequence>
<protein>
    <submittedName>
        <fullName evidence="1">Uncharacterized protein</fullName>
    </submittedName>
</protein>
<dbReference type="EMBL" id="JAHCMY010000013">
    <property type="protein sequence ID" value="MBS9525476.1"/>
    <property type="molecule type" value="Genomic_DNA"/>
</dbReference>